<comment type="catalytic activity">
    <reaction evidence="3">
        <text>Ni(II)-pyridinium-3,5-bisthiocarboxylate mononucleotide = pyridinium-3,5-bisthiocarboxylate mononucleotide + Ni(2+)</text>
        <dbReference type="Rhea" id="RHEA:54784"/>
        <dbReference type="ChEBI" id="CHEBI:49786"/>
        <dbReference type="ChEBI" id="CHEBI:137372"/>
        <dbReference type="ChEBI" id="CHEBI:137373"/>
        <dbReference type="EC" id="4.99.1.12"/>
    </reaction>
</comment>
<reference evidence="5 6" key="1">
    <citation type="submission" date="2018-01" db="EMBL/GenBank/DDBJ databases">
        <title>Genome Sequencing and Assembly of Anaerobacter polyendosporus strain CT4.</title>
        <authorList>
            <person name="Tachaapaikoon C."/>
            <person name="Sutheeworapong S."/>
            <person name="Jenjaroenpun P."/>
            <person name="Wongsurawat T."/>
            <person name="Nookeaw I."/>
            <person name="Cheawchanlertfa P."/>
            <person name="Kosugi A."/>
            <person name="Cheevadhanarak S."/>
            <person name="Ratanakhanokchai K."/>
        </authorList>
    </citation>
    <scope>NUCLEOTIDE SEQUENCE [LARGE SCALE GENOMIC DNA]</scope>
    <source>
        <strain evidence="5 6">CT4</strain>
    </source>
</reference>
<dbReference type="HAMAP" id="MF_01074">
    <property type="entry name" value="LarC"/>
    <property type="match status" value="1"/>
</dbReference>
<dbReference type="OrthoDB" id="9765625at2"/>
<name>A0A410DWC6_9CLOT</name>
<dbReference type="KEGG" id="cmah:C1I91_18050"/>
<dbReference type="Pfam" id="PF01969">
    <property type="entry name" value="Ni_insertion"/>
    <property type="match status" value="1"/>
</dbReference>
<protein>
    <recommendedName>
        <fullName evidence="3">Pyridinium-3,5-bisthiocarboxylic acid mononucleotide nickel insertion protein</fullName>
        <shortName evidence="3">P2TMN nickel insertion protein</shortName>
        <ecNumber evidence="3">4.99.1.12</ecNumber>
    </recommendedName>
    <alternativeName>
        <fullName evidence="3">Nickel-pincer cofactor biosynthesis protein LarC</fullName>
    </alternativeName>
</protein>
<evidence type="ECO:0000256" key="1">
    <source>
        <dbReference type="ARBA" id="ARBA00022596"/>
    </source>
</evidence>
<dbReference type="AlphaFoldDB" id="A0A410DWC6"/>
<evidence type="ECO:0000313" key="5">
    <source>
        <dbReference type="EMBL" id="QAA33394.1"/>
    </source>
</evidence>
<dbReference type="GO" id="GO:0051604">
    <property type="term" value="P:protein maturation"/>
    <property type="evidence" value="ECO:0007669"/>
    <property type="project" value="UniProtKB-UniRule"/>
</dbReference>
<dbReference type="GO" id="GO:0016829">
    <property type="term" value="F:lyase activity"/>
    <property type="evidence" value="ECO:0007669"/>
    <property type="project" value="UniProtKB-UniRule"/>
</dbReference>
<dbReference type="Gene3D" id="3.10.20.300">
    <property type="entry name" value="mk0293 like domain"/>
    <property type="match status" value="1"/>
</dbReference>
<dbReference type="Proteomes" id="UP000286268">
    <property type="component" value="Chromosome"/>
</dbReference>
<dbReference type="EC" id="4.99.1.12" evidence="3"/>
<keyword evidence="2 3" id="KW-0456">Lyase</keyword>
<dbReference type="PANTHER" id="PTHR36566:SF1">
    <property type="entry name" value="PYRIDINIUM-3,5-BISTHIOCARBOXYLIC ACID MONONUCLEOTIDE NICKEL INSERTION PROTEIN"/>
    <property type="match status" value="1"/>
</dbReference>
<dbReference type="EMBL" id="CP025746">
    <property type="protein sequence ID" value="QAA33394.1"/>
    <property type="molecule type" value="Genomic_DNA"/>
</dbReference>
<sequence length="467" mass="52633">MKILYYDCFCGISGDMNLGALIDLGVDKEYLLKEISKLNISSEYEIKIEKGIKNGITGTKVDVIIKKQDSHSHIHTEEERVEEYHTHVDANGIEYKHVHSHNSDDEHGQHNHIHSHDNNHEHQHTEHEHQHIEHDHIHEAHDDHHHHEHHGHRNLKDIENIINSSDLSESVKNLSLAIFMRVAEAEAEVHGKSIEEVHFHEVGAIDSIIDIVGAAIALDYLKVDKIMASTVQLGGGFVKCAHGLIPVPAPATIRILKNIPVKTGIVNFETTTPTGAAILAENVNSFTDKMEFEIKSIGYGLGTRELDIPNVLRVYLGEQVKAEEIEEQLLLETNIDDMNPEMYGYIEEKLFSSGALDVFKTPIIMKKGRPAIKLSVLTNSANEEKVLAIIFKETTSIGVRKFKVEKVMLSRDFSKVNTAYGQVVVKNSYYKGELVKAKAEYEDCKKIAIEKDIPLLKVYSEVNKLIK</sequence>
<organism evidence="5 6">
    <name type="scientific">Clostridium manihotivorum</name>
    <dbReference type="NCBI Taxonomy" id="2320868"/>
    <lineage>
        <taxon>Bacteria</taxon>
        <taxon>Bacillati</taxon>
        <taxon>Bacillota</taxon>
        <taxon>Clostridia</taxon>
        <taxon>Eubacteriales</taxon>
        <taxon>Clostridiaceae</taxon>
        <taxon>Clostridium</taxon>
    </lineage>
</organism>
<comment type="function">
    <text evidence="3">Involved in the biosynthesis of a nickel-pincer cofactor ((SCS)Ni(II) pincer complex). Binds Ni(2+), and functions in nickel delivery to pyridinium-3,5-bisthiocarboxylic acid mononucleotide (P2TMN), to form the mature cofactor. Is thus probably required for the activation of nickel-pincer cofactor-dependent enzymes.</text>
</comment>
<evidence type="ECO:0000256" key="4">
    <source>
        <dbReference type="SAM" id="MobiDB-lite"/>
    </source>
</evidence>
<keyword evidence="1 3" id="KW-0533">Nickel</keyword>
<comment type="similarity">
    <text evidence="3">Belongs to the LarC family.</text>
</comment>
<dbReference type="PANTHER" id="PTHR36566">
    <property type="entry name" value="NICKEL INSERTION PROTEIN-RELATED"/>
    <property type="match status" value="1"/>
</dbReference>
<evidence type="ECO:0000256" key="3">
    <source>
        <dbReference type="HAMAP-Rule" id="MF_01074"/>
    </source>
</evidence>
<proteinExistence type="inferred from homology"/>
<feature type="region of interest" description="Disordered" evidence="4">
    <location>
        <begin position="101"/>
        <end position="128"/>
    </location>
</feature>
<evidence type="ECO:0000256" key="2">
    <source>
        <dbReference type="ARBA" id="ARBA00023239"/>
    </source>
</evidence>
<keyword evidence="6" id="KW-1185">Reference proteome</keyword>
<dbReference type="GO" id="GO:0016151">
    <property type="term" value="F:nickel cation binding"/>
    <property type="evidence" value="ECO:0007669"/>
    <property type="project" value="UniProtKB-UniRule"/>
</dbReference>
<dbReference type="NCBIfam" id="TIGR00299">
    <property type="entry name" value="nickel pincer cofactor biosynthesis protein LarC"/>
    <property type="match status" value="1"/>
</dbReference>
<dbReference type="RefSeq" id="WP_128214117.1">
    <property type="nucleotide sequence ID" value="NZ_CP025746.1"/>
</dbReference>
<dbReference type="Gene3D" id="3.30.70.1380">
    <property type="entry name" value="Transcriptional regulatory protein pf0864 domain like"/>
    <property type="match status" value="1"/>
</dbReference>
<gene>
    <name evidence="3" type="primary">larC</name>
    <name evidence="5" type="ORF">C1I91_18050</name>
</gene>
<accession>A0A410DWC6</accession>
<evidence type="ECO:0000313" key="6">
    <source>
        <dbReference type="Proteomes" id="UP000286268"/>
    </source>
</evidence>
<dbReference type="InterPro" id="IPR002822">
    <property type="entry name" value="Ni_insertion"/>
</dbReference>